<dbReference type="InterPro" id="IPR003615">
    <property type="entry name" value="HNH_nuc"/>
</dbReference>
<evidence type="ECO:0000256" key="2">
    <source>
        <dbReference type="SAM" id="MobiDB-lite"/>
    </source>
</evidence>
<evidence type="ECO:0000256" key="1">
    <source>
        <dbReference type="ARBA" id="ARBA00023450"/>
    </source>
</evidence>
<dbReference type="CDD" id="cd00085">
    <property type="entry name" value="HNHc"/>
    <property type="match status" value="1"/>
</dbReference>
<name>A0ABW2ZQ36_9MICO</name>
<gene>
    <name evidence="4" type="ORF">ACFQZV_05435</name>
</gene>
<dbReference type="Pfam" id="PF01844">
    <property type="entry name" value="HNH"/>
    <property type="match status" value="1"/>
</dbReference>
<dbReference type="EMBL" id="JBHTIM010000001">
    <property type="protein sequence ID" value="MFD0780742.1"/>
    <property type="molecule type" value="Genomic_DNA"/>
</dbReference>
<proteinExistence type="inferred from homology"/>
<comment type="caution">
    <text evidence="4">The sequence shown here is derived from an EMBL/GenBank/DDBJ whole genome shotgun (WGS) entry which is preliminary data.</text>
</comment>
<evidence type="ECO:0000313" key="4">
    <source>
        <dbReference type="EMBL" id="MFD0780742.1"/>
    </source>
</evidence>
<comment type="similarity">
    <text evidence="1">Belongs to the Rv1128c/1148c/1588c/1702c/1945/3466 family.</text>
</comment>
<dbReference type="RefSeq" id="WP_378751037.1">
    <property type="nucleotide sequence ID" value="NZ_JBHSSV010000004.1"/>
</dbReference>
<evidence type="ECO:0000259" key="3">
    <source>
        <dbReference type="SMART" id="SM00507"/>
    </source>
</evidence>
<dbReference type="InterPro" id="IPR003870">
    <property type="entry name" value="DUF222"/>
</dbReference>
<feature type="region of interest" description="Disordered" evidence="2">
    <location>
        <begin position="1"/>
        <end position="38"/>
    </location>
</feature>
<keyword evidence="5" id="KW-1185">Reference proteome</keyword>
<reference evidence="5" key="1">
    <citation type="journal article" date="2019" name="Int. J. Syst. Evol. Microbiol.">
        <title>The Global Catalogue of Microorganisms (GCM) 10K type strain sequencing project: providing services to taxonomists for standard genome sequencing and annotation.</title>
        <authorList>
            <consortium name="The Broad Institute Genomics Platform"/>
            <consortium name="The Broad Institute Genome Sequencing Center for Infectious Disease"/>
            <person name="Wu L."/>
            <person name="Ma J."/>
        </authorList>
    </citation>
    <scope>NUCLEOTIDE SEQUENCE [LARGE SCALE GENOMIC DNA]</scope>
    <source>
        <strain evidence="5">CCUG 50754</strain>
    </source>
</reference>
<feature type="region of interest" description="Disordered" evidence="2">
    <location>
        <begin position="437"/>
        <end position="467"/>
    </location>
</feature>
<dbReference type="Pfam" id="PF02720">
    <property type="entry name" value="DUF222"/>
    <property type="match status" value="1"/>
</dbReference>
<accession>A0ABW2ZQ36</accession>
<sequence>MSFEPNRADAASSVGEPEPVEPEPVEPEPVESPEPFESEPLEPLDLVVESAAMVAIFAAERLMRIARMHADAIASVRYGVSVEIVERSLRLELASALRITEYAAGELLALAEGAVMRYPSIATSLHRADMTEQHADILVKAVDAVEPAHRERVLARGIELAEVESVGPFRRAMKKLVESLRVETLPERHERALTERRVAVETVDDGMAWIHVFAPAVEAHAIYGRATAMAKVLRAVEGETRTLDQLRADIVADLLIDGSCSAHPSEARGIRATVAVTVPALSLLDADIASSGGEPASVEGIGPIPIDMARTLCGGADGWMRILTHPETGMVLSVGRRRYQPPPALRKLVAWRAERCMAPGCGMPAARCQIDHNVAWEHGGSTALDNLAPLCQGHHTVKHHGGWAVRQIAGSGGAIEWISPVGRRYIVRPVRAVPIFRPSGGRHPDGEVGGGDDSRGNAPTGHLAAPF</sequence>
<feature type="compositionally biased region" description="Acidic residues" evidence="2">
    <location>
        <begin position="18"/>
        <end position="38"/>
    </location>
</feature>
<dbReference type="Proteomes" id="UP001597042">
    <property type="component" value="Unassembled WGS sequence"/>
</dbReference>
<protein>
    <submittedName>
        <fullName evidence="4">DUF222 domain-containing protein</fullName>
    </submittedName>
</protein>
<dbReference type="InterPro" id="IPR002711">
    <property type="entry name" value="HNH"/>
</dbReference>
<evidence type="ECO:0000313" key="5">
    <source>
        <dbReference type="Proteomes" id="UP001597042"/>
    </source>
</evidence>
<feature type="domain" description="HNH nuclease" evidence="3">
    <location>
        <begin position="344"/>
        <end position="396"/>
    </location>
</feature>
<organism evidence="4 5">
    <name type="scientific">Microbacterium koreense</name>
    <dbReference type="NCBI Taxonomy" id="323761"/>
    <lineage>
        <taxon>Bacteria</taxon>
        <taxon>Bacillati</taxon>
        <taxon>Actinomycetota</taxon>
        <taxon>Actinomycetes</taxon>
        <taxon>Micrococcales</taxon>
        <taxon>Microbacteriaceae</taxon>
        <taxon>Microbacterium</taxon>
    </lineage>
</organism>
<dbReference type="Gene3D" id="1.10.30.50">
    <property type="match status" value="1"/>
</dbReference>
<dbReference type="SMART" id="SM00507">
    <property type="entry name" value="HNHc"/>
    <property type="match status" value="1"/>
</dbReference>